<proteinExistence type="predicted"/>
<dbReference type="PANTHER" id="PTHR38095">
    <property type="entry name" value="ANAEROBIC DIMETHYL SULFOXIDE REDUCTASE CHAIN YNFH"/>
    <property type="match status" value="1"/>
</dbReference>
<dbReference type="RefSeq" id="WP_353473400.1">
    <property type="nucleotide sequence ID" value="NZ_CP123384.1"/>
</dbReference>
<feature type="transmembrane region" description="Helical" evidence="1">
    <location>
        <begin position="106"/>
        <end position="125"/>
    </location>
</feature>
<dbReference type="Pfam" id="PF04976">
    <property type="entry name" value="DmsC"/>
    <property type="match status" value="1"/>
</dbReference>
<dbReference type="InterPro" id="IPR007059">
    <property type="entry name" value="DmsC"/>
</dbReference>
<organism evidence="2">
    <name type="scientific">Alloyangia sp. H15</name>
    <dbReference type="NCBI Taxonomy" id="3029062"/>
    <lineage>
        <taxon>Bacteria</taxon>
        <taxon>Pseudomonadati</taxon>
        <taxon>Pseudomonadota</taxon>
        <taxon>Alphaproteobacteria</taxon>
        <taxon>Rhodobacterales</taxon>
        <taxon>Roseobacteraceae</taxon>
        <taxon>Alloyangia</taxon>
    </lineage>
</organism>
<dbReference type="EC" id="1.8.5.3" evidence="2"/>
<feature type="transmembrane region" description="Helical" evidence="1">
    <location>
        <begin position="38"/>
        <end position="59"/>
    </location>
</feature>
<keyword evidence="2" id="KW-0560">Oxidoreductase</keyword>
<keyword evidence="1" id="KW-1133">Transmembrane helix</keyword>
<dbReference type="PANTHER" id="PTHR38095:SF1">
    <property type="entry name" value="ANAEROBIC DIMETHYL SULFOXIDE REDUCTASE CHAIN YNFH"/>
    <property type="match status" value="1"/>
</dbReference>
<sequence length="297" mass="31297">MHPAPSLLFFTTLSGLGFGLLAWLGIDPSPPSRAGGPALLVLAFALCLAGLGASALHLGRRERALKAFSQWRTSWLSREAWAALATLLLGGGYGLSLLLGRPVLPLGWLTALCALGTVACTGMIYAQLRSVPRWHHGSTPVLFLAYALSGGALLAGQEIAAVVLLALTALLQIWVWRDGDTRFARSGSSLASATGLGDRGTPRALFPPHAGGSYLLREMVFVVARRHARKLRVLALLLATLLPGALLLAGLASALPGPVPQLFTFISLGAHVAGVLVSRWLFFAEAEHVVGLYYGSR</sequence>
<feature type="transmembrane region" description="Helical" evidence="1">
    <location>
        <begin position="7"/>
        <end position="26"/>
    </location>
</feature>
<keyword evidence="1" id="KW-0472">Membrane</keyword>
<keyword evidence="1" id="KW-0812">Transmembrane</keyword>
<evidence type="ECO:0000313" key="2">
    <source>
        <dbReference type="EMBL" id="XCC94575.1"/>
    </source>
</evidence>
<feature type="transmembrane region" description="Helical" evidence="1">
    <location>
        <begin position="159"/>
        <end position="176"/>
    </location>
</feature>
<dbReference type="EMBL" id="CP123384">
    <property type="protein sequence ID" value="XCC94575.1"/>
    <property type="molecule type" value="Genomic_DNA"/>
</dbReference>
<feature type="transmembrane region" description="Helical" evidence="1">
    <location>
        <begin position="233"/>
        <end position="255"/>
    </location>
</feature>
<accession>A0AAU8AIM8</accession>
<dbReference type="GO" id="GO:0005886">
    <property type="term" value="C:plasma membrane"/>
    <property type="evidence" value="ECO:0007669"/>
    <property type="project" value="TreeGrafter"/>
</dbReference>
<feature type="transmembrane region" description="Helical" evidence="1">
    <location>
        <begin position="137"/>
        <end position="153"/>
    </location>
</feature>
<evidence type="ECO:0000256" key="1">
    <source>
        <dbReference type="SAM" id="Phobius"/>
    </source>
</evidence>
<reference evidence="2" key="1">
    <citation type="submission" date="2023-02" db="EMBL/GenBank/DDBJ databases">
        <title>Description and genomic characterization of Salipiger bruguierae sp. nov., isolated from the sediment of mangrove plant Bruguiera sexangula.</title>
        <authorList>
            <person name="Long M."/>
        </authorList>
    </citation>
    <scope>NUCLEOTIDE SEQUENCE</scope>
    <source>
        <strain evidence="2">H15</strain>
    </source>
</reference>
<feature type="transmembrane region" description="Helical" evidence="1">
    <location>
        <begin position="261"/>
        <end position="282"/>
    </location>
</feature>
<dbReference type="Gene3D" id="1.20.1630.10">
    <property type="entry name" value="Formate dehydrogenase/DMSO reductase domain"/>
    <property type="match status" value="1"/>
</dbReference>
<protein>
    <submittedName>
        <fullName evidence="2">Dimethyl sulfoxide reductase anchor subunit</fullName>
        <ecNumber evidence="2">1.8.5.3</ecNumber>
    </submittedName>
</protein>
<dbReference type="AlphaFoldDB" id="A0AAU8AIM8"/>
<dbReference type="GO" id="GO:0009389">
    <property type="term" value="F:dimethyl sulfoxide reductase activity"/>
    <property type="evidence" value="ECO:0007669"/>
    <property type="project" value="TreeGrafter"/>
</dbReference>
<dbReference type="GO" id="GO:0009390">
    <property type="term" value="C:dimethyl sulfoxide reductase complex"/>
    <property type="evidence" value="ECO:0007669"/>
    <property type="project" value="TreeGrafter"/>
</dbReference>
<feature type="transmembrane region" description="Helical" evidence="1">
    <location>
        <begin position="80"/>
        <end position="100"/>
    </location>
</feature>
<dbReference type="GO" id="GO:0019645">
    <property type="term" value="P:anaerobic electron transport chain"/>
    <property type="evidence" value="ECO:0007669"/>
    <property type="project" value="InterPro"/>
</dbReference>
<gene>
    <name evidence="2" type="ORF">PVT71_04975</name>
</gene>
<name>A0AAU8AIM8_9RHOB</name>